<dbReference type="AlphaFoldDB" id="A0AAN7N3P5"/>
<feature type="domain" description="Reverse transcriptase" evidence="1">
    <location>
        <begin position="533"/>
        <end position="788"/>
    </location>
</feature>
<evidence type="ECO:0000313" key="3">
    <source>
        <dbReference type="Proteomes" id="UP001333110"/>
    </source>
</evidence>
<dbReference type="Pfam" id="PF03372">
    <property type="entry name" value="Exo_endo_phos"/>
    <property type="match status" value="1"/>
</dbReference>
<dbReference type="CDD" id="cd01650">
    <property type="entry name" value="RT_nLTR_like"/>
    <property type="match status" value="1"/>
</dbReference>
<evidence type="ECO:0000313" key="2">
    <source>
        <dbReference type="EMBL" id="KAK4819222.1"/>
    </source>
</evidence>
<accession>A0AAN7N3P5</accession>
<dbReference type="Pfam" id="PF00078">
    <property type="entry name" value="RVT_1"/>
    <property type="match status" value="1"/>
</dbReference>
<dbReference type="InterPro" id="IPR005135">
    <property type="entry name" value="Endo/exonuclease/phosphatase"/>
</dbReference>
<keyword evidence="3" id="KW-1185">Reference proteome</keyword>
<dbReference type="InterPro" id="IPR000477">
    <property type="entry name" value="RT_dom"/>
</dbReference>
<organism evidence="2 3">
    <name type="scientific">Mycteria americana</name>
    <name type="common">Wood stork</name>
    <dbReference type="NCBI Taxonomy" id="33587"/>
    <lineage>
        <taxon>Eukaryota</taxon>
        <taxon>Metazoa</taxon>
        <taxon>Chordata</taxon>
        <taxon>Craniata</taxon>
        <taxon>Vertebrata</taxon>
        <taxon>Euteleostomi</taxon>
        <taxon>Archelosauria</taxon>
        <taxon>Archosauria</taxon>
        <taxon>Dinosauria</taxon>
        <taxon>Saurischia</taxon>
        <taxon>Theropoda</taxon>
        <taxon>Coelurosauria</taxon>
        <taxon>Aves</taxon>
        <taxon>Neognathae</taxon>
        <taxon>Neoaves</taxon>
        <taxon>Aequornithes</taxon>
        <taxon>Ciconiiformes</taxon>
        <taxon>Ciconiidae</taxon>
        <taxon>Mycteria</taxon>
    </lineage>
</organism>
<evidence type="ECO:0000259" key="1">
    <source>
        <dbReference type="PROSITE" id="PS50878"/>
    </source>
</evidence>
<protein>
    <recommendedName>
        <fullName evidence="1">Reverse transcriptase domain-containing protein</fullName>
    </recommendedName>
</protein>
<dbReference type="GO" id="GO:0003824">
    <property type="term" value="F:catalytic activity"/>
    <property type="evidence" value="ECO:0007669"/>
    <property type="project" value="InterPro"/>
</dbReference>
<name>A0AAN7N3P5_MYCAM</name>
<reference evidence="2 3" key="1">
    <citation type="journal article" date="2023" name="J. Hered.">
        <title>Chromosome-level genome of the wood stork (Mycteria americana) provides insight into avian chromosome evolution.</title>
        <authorList>
            <person name="Flamio R. Jr."/>
            <person name="Ramstad K.M."/>
        </authorList>
    </citation>
    <scope>NUCLEOTIDE SEQUENCE [LARGE SCALE GENOMIC DNA]</scope>
    <source>
        <strain evidence="2">JAX WOST 10</strain>
    </source>
</reference>
<dbReference type="Proteomes" id="UP001333110">
    <property type="component" value="Unassembled WGS sequence"/>
</dbReference>
<dbReference type="EMBL" id="JAUNZN010000007">
    <property type="protein sequence ID" value="KAK4819222.1"/>
    <property type="molecule type" value="Genomic_DNA"/>
</dbReference>
<dbReference type="Gene3D" id="3.60.10.10">
    <property type="entry name" value="Endonuclease/exonuclease/phosphatase"/>
    <property type="match status" value="1"/>
</dbReference>
<dbReference type="PRINTS" id="PR01345">
    <property type="entry name" value="CERVTRCPTASE"/>
</dbReference>
<dbReference type="PANTHER" id="PTHR33332">
    <property type="entry name" value="REVERSE TRANSCRIPTASE DOMAIN-CONTAINING PROTEIN"/>
    <property type="match status" value="1"/>
</dbReference>
<gene>
    <name evidence="2" type="ORF">QYF61_027052</name>
</gene>
<comment type="caution">
    <text evidence="2">The sequence shown here is derived from an EMBL/GenBank/DDBJ whole genome shotgun (WGS) entry which is preliminary data.</text>
</comment>
<proteinExistence type="predicted"/>
<sequence length="987" mass="112551">MESLQRQSFQSYFELYRTSKKKKQTHCTQQPARATRPVSQRCVGYAGAQPKLNGVELGDTEATGAQREMPVKHLKAHKGCSSMKETRTTAQLKCLYTNARSMGNKQEELEAIVRQENYDMVAITETWWDDSHNWSAAMDGYKLFRRDRRGRRGGGVALYIRKCPDSLELDDGDNRVECLWVRIRGKANKADIVVGVCYRPPNQDEETDELFYKQLGEASRSLALVLVEDFNLPDVCWKYNTAERKLSRRFLECVADHFLTQLVSEPTREGAPLDLLFTDREGLVSHVMVGGCLGQSDHEKIEFLIFGEVMRGVSKTATLEFQRADFGLFRRLVERVPWEAALKGKGVQEGWTFFKEEVLKAQEQAVPRCQKTSQQGRRPAWLTREVRLELRKKRGVYDLWKKGQATQADYKDNKKHFFKYISSKRRAKENLQPLVHGGGNTVTKDEEKAEVLNAFFASVFNSRANCSLGTQSPELEDRDGDQNGAPIIQGEMVSDLLHHLDTHKSMGPDEIHLRVLKELAEVLTKPHSIIYQQSWLTGEVPADWRLANVTPIFKKSRKEDLGNYRPVSLTSVPGKLMEHTILSAITWHVENNQGIRPSQHGFRKGRSCLTNLISFCDKVTRLVDEGKAVEVVYLDFSKAFDTVSHSILLEKLAAHGLDGCTLHWVKNCLDGRAQRVVLNGVYSSWRLVTSGVPQGSVLGTVLFNIFINDLDEGIECTLIKFADDTTLGRSVDLLEGRKALQRDLDRLDRWAEVNGMRFNKAKCKVLHLGHSNPMQRYRLGEEWLESCQAEKDLGVLDDSCLNTSQQCAQVAKKANGILACTNSSVASRTREVIVPLYSALVRPHLEYCVQFWAPHYKRDIEVLERVQRRATKLVKGLEQKSYEERLRELGLFSLEKRRLRGDLIALYNCLKGGCREVGVGLFSQVTSDRTRGNGLKLCQGRFRLDIRKFFFTERVIKHWNRLPREVVESPSLEVFKGRLDEVLRDMV</sequence>
<dbReference type="InterPro" id="IPR043502">
    <property type="entry name" value="DNA/RNA_pol_sf"/>
</dbReference>
<dbReference type="InterPro" id="IPR036691">
    <property type="entry name" value="Endo/exonu/phosph_ase_sf"/>
</dbReference>
<dbReference type="PROSITE" id="PS50878">
    <property type="entry name" value="RT_POL"/>
    <property type="match status" value="1"/>
</dbReference>
<dbReference type="SUPFAM" id="SSF56219">
    <property type="entry name" value="DNase I-like"/>
    <property type="match status" value="1"/>
</dbReference>
<dbReference type="SUPFAM" id="SSF56672">
    <property type="entry name" value="DNA/RNA polymerases"/>
    <property type="match status" value="1"/>
</dbReference>